<keyword evidence="1" id="KW-1133">Transmembrane helix</keyword>
<feature type="transmembrane region" description="Helical" evidence="1">
    <location>
        <begin position="6"/>
        <end position="23"/>
    </location>
</feature>
<accession>A0A840PE37</accession>
<evidence type="ECO:0000256" key="1">
    <source>
        <dbReference type="SAM" id="Phobius"/>
    </source>
</evidence>
<sequence length="151" mass="15279">MTISLLLPLSVIVWAIVFSIPAARRLFGRHRVWVALTVLPLQPLVLVALVDGLSSGDGAEAQDVTLNVLAYVNGLVAFGLVTGVQAALRPEPAGDGRHRASAVWGTTAAVAAALAVLLVLAGLPLVLTALAVVVVLAAGAGVAALGGRRGR</sequence>
<gene>
    <name evidence="2" type="ORF">HNP84_005454</name>
</gene>
<name>A0A840PE37_9ACTN</name>
<feature type="transmembrane region" description="Helical" evidence="1">
    <location>
        <begin position="32"/>
        <end position="50"/>
    </location>
</feature>
<dbReference type="RefSeq" id="WP_185052653.1">
    <property type="nucleotide sequence ID" value="NZ_BAABIX010000014.1"/>
</dbReference>
<proteinExistence type="predicted"/>
<comment type="caution">
    <text evidence="2">The sequence shown here is derived from an EMBL/GenBank/DDBJ whole genome shotgun (WGS) entry which is preliminary data.</text>
</comment>
<dbReference type="EMBL" id="JACHGN010000012">
    <property type="protein sequence ID" value="MBB5135710.1"/>
    <property type="molecule type" value="Genomic_DNA"/>
</dbReference>
<organism evidence="2 3">
    <name type="scientific">Thermocatellispora tengchongensis</name>
    <dbReference type="NCBI Taxonomy" id="1073253"/>
    <lineage>
        <taxon>Bacteria</taxon>
        <taxon>Bacillati</taxon>
        <taxon>Actinomycetota</taxon>
        <taxon>Actinomycetes</taxon>
        <taxon>Streptosporangiales</taxon>
        <taxon>Streptosporangiaceae</taxon>
        <taxon>Thermocatellispora</taxon>
    </lineage>
</organism>
<reference evidence="2 3" key="1">
    <citation type="submission" date="2020-08" db="EMBL/GenBank/DDBJ databases">
        <title>Genomic Encyclopedia of Type Strains, Phase IV (KMG-IV): sequencing the most valuable type-strain genomes for metagenomic binning, comparative biology and taxonomic classification.</title>
        <authorList>
            <person name="Goeker M."/>
        </authorList>
    </citation>
    <scope>NUCLEOTIDE SEQUENCE [LARGE SCALE GENOMIC DNA]</scope>
    <source>
        <strain evidence="2 3">DSM 45615</strain>
    </source>
</reference>
<keyword evidence="1" id="KW-0472">Membrane</keyword>
<feature type="transmembrane region" description="Helical" evidence="1">
    <location>
        <begin position="100"/>
        <end position="120"/>
    </location>
</feature>
<feature type="transmembrane region" description="Helical" evidence="1">
    <location>
        <begin position="70"/>
        <end position="88"/>
    </location>
</feature>
<evidence type="ECO:0000313" key="3">
    <source>
        <dbReference type="Proteomes" id="UP000578449"/>
    </source>
</evidence>
<protein>
    <submittedName>
        <fullName evidence="2">Uncharacterized protein</fullName>
    </submittedName>
</protein>
<feature type="transmembrane region" description="Helical" evidence="1">
    <location>
        <begin position="126"/>
        <end position="146"/>
    </location>
</feature>
<keyword evidence="1" id="KW-0812">Transmembrane</keyword>
<keyword evidence="3" id="KW-1185">Reference proteome</keyword>
<dbReference type="AlphaFoldDB" id="A0A840PE37"/>
<dbReference type="Proteomes" id="UP000578449">
    <property type="component" value="Unassembled WGS sequence"/>
</dbReference>
<evidence type="ECO:0000313" key="2">
    <source>
        <dbReference type="EMBL" id="MBB5135710.1"/>
    </source>
</evidence>